<feature type="region of interest" description="Disordered" evidence="1">
    <location>
        <begin position="1"/>
        <end position="56"/>
    </location>
</feature>
<keyword evidence="3" id="KW-1185">Reference proteome</keyword>
<accession>A0A974BLG5</accession>
<feature type="compositionally biased region" description="Basic and acidic residues" evidence="1">
    <location>
        <begin position="41"/>
        <end position="56"/>
    </location>
</feature>
<reference evidence="2" key="1">
    <citation type="submission" date="2020-07" db="EMBL/GenBank/DDBJ databases">
        <title>Genomic analysis of a strain of Sedimentibacter Hydroxybenzoicus DSM7310.</title>
        <authorList>
            <person name="Ma S."/>
        </authorList>
    </citation>
    <scope>NUCLEOTIDE SEQUENCE</scope>
    <source>
        <strain evidence="2">DSM 7310</strain>
    </source>
</reference>
<proteinExistence type="predicted"/>
<protein>
    <submittedName>
        <fullName evidence="2">Uncharacterized protein</fullName>
    </submittedName>
</protein>
<dbReference type="RefSeq" id="WP_179239053.1">
    <property type="nucleotide sequence ID" value="NZ_JACBNQ010000020.1"/>
</dbReference>
<dbReference type="Proteomes" id="UP000611629">
    <property type="component" value="Unassembled WGS sequence"/>
</dbReference>
<evidence type="ECO:0000313" key="2">
    <source>
        <dbReference type="EMBL" id="NYB75348.1"/>
    </source>
</evidence>
<gene>
    <name evidence="2" type="ORF">HZF24_14465</name>
</gene>
<evidence type="ECO:0000313" key="3">
    <source>
        <dbReference type="Proteomes" id="UP000611629"/>
    </source>
</evidence>
<evidence type="ECO:0000256" key="1">
    <source>
        <dbReference type="SAM" id="MobiDB-lite"/>
    </source>
</evidence>
<dbReference type="EMBL" id="JACBNQ010000020">
    <property type="protein sequence ID" value="NYB75348.1"/>
    <property type="molecule type" value="Genomic_DNA"/>
</dbReference>
<sequence length="56" mass="6492">MKNNKNRMRDREKSNAELRKMEPKDNADVGIIDGKISGIHDGGHEKMRTDIKNKRD</sequence>
<comment type="caution">
    <text evidence="2">The sequence shown here is derived from an EMBL/GenBank/DDBJ whole genome shotgun (WGS) entry which is preliminary data.</text>
</comment>
<dbReference type="AlphaFoldDB" id="A0A974BLG5"/>
<organism evidence="2 3">
    <name type="scientific">Sedimentibacter hydroxybenzoicus DSM 7310</name>
    <dbReference type="NCBI Taxonomy" id="1123245"/>
    <lineage>
        <taxon>Bacteria</taxon>
        <taxon>Bacillati</taxon>
        <taxon>Bacillota</taxon>
        <taxon>Tissierellia</taxon>
        <taxon>Sedimentibacter</taxon>
    </lineage>
</organism>
<feature type="compositionally biased region" description="Basic and acidic residues" evidence="1">
    <location>
        <begin position="7"/>
        <end position="27"/>
    </location>
</feature>
<name>A0A974BLG5_SEDHY</name>